<accession>A0AAV4C1E1</accession>
<keyword evidence="2" id="KW-1185">Reference proteome</keyword>
<name>A0AAV4C1E1_9GAST</name>
<protein>
    <submittedName>
        <fullName evidence="1">Uncharacterized protein</fullName>
    </submittedName>
</protein>
<proteinExistence type="predicted"/>
<dbReference type="Proteomes" id="UP000735302">
    <property type="component" value="Unassembled WGS sequence"/>
</dbReference>
<sequence length="157" mass="17791">MTSLKNLVMKRHVHFPCSMPLQVVTLCHRLLAGEKRLHFIWKSFDEVTPVFSSLFLEAYVVLLYDCTCTETTVDAARKNIFTTKDRSMDNIPPTKAALLQHIKRAIYQGGFVWGQALVRCPVIPSPNTHMAGKRVGGKAGNYFGHFCQKLWLHALNC</sequence>
<reference evidence="1 2" key="1">
    <citation type="journal article" date="2021" name="Elife">
        <title>Chloroplast acquisition without the gene transfer in kleptoplastic sea slugs, Plakobranchus ocellatus.</title>
        <authorList>
            <person name="Maeda T."/>
            <person name="Takahashi S."/>
            <person name="Yoshida T."/>
            <person name="Shimamura S."/>
            <person name="Takaki Y."/>
            <person name="Nagai Y."/>
            <person name="Toyoda A."/>
            <person name="Suzuki Y."/>
            <person name="Arimoto A."/>
            <person name="Ishii H."/>
            <person name="Satoh N."/>
            <person name="Nishiyama T."/>
            <person name="Hasebe M."/>
            <person name="Maruyama T."/>
            <person name="Minagawa J."/>
            <person name="Obokata J."/>
            <person name="Shigenobu S."/>
        </authorList>
    </citation>
    <scope>NUCLEOTIDE SEQUENCE [LARGE SCALE GENOMIC DNA]</scope>
</reference>
<organism evidence="1 2">
    <name type="scientific">Plakobranchus ocellatus</name>
    <dbReference type="NCBI Taxonomy" id="259542"/>
    <lineage>
        <taxon>Eukaryota</taxon>
        <taxon>Metazoa</taxon>
        <taxon>Spiralia</taxon>
        <taxon>Lophotrochozoa</taxon>
        <taxon>Mollusca</taxon>
        <taxon>Gastropoda</taxon>
        <taxon>Heterobranchia</taxon>
        <taxon>Euthyneura</taxon>
        <taxon>Panpulmonata</taxon>
        <taxon>Sacoglossa</taxon>
        <taxon>Placobranchoidea</taxon>
        <taxon>Plakobranchidae</taxon>
        <taxon>Plakobranchus</taxon>
    </lineage>
</organism>
<gene>
    <name evidence="1" type="ORF">PoB_005172000</name>
</gene>
<dbReference type="AlphaFoldDB" id="A0AAV4C1E1"/>
<comment type="caution">
    <text evidence="1">The sequence shown here is derived from an EMBL/GenBank/DDBJ whole genome shotgun (WGS) entry which is preliminary data.</text>
</comment>
<evidence type="ECO:0000313" key="2">
    <source>
        <dbReference type="Proteomes" id="UP000735302"/>
    </source>
</evidence>
<evidence type="ECO:0000313" key="1">
    <source>
        <dbReference type="EMBL" id="GFO25215.1"/>
    </source>
</evidence>
<dbReference type="EMBL" id="BLXT01005736">
    <property type="protein sequence ID" value="GFO25215.1"/>
    <property type="molecule type" value="Genomic_DNA"/>
</dbReference>